<reference evidence="1 2" key="1">
    <citation type="submission" date="2018-06" db="EMBL/GenBank/DDBJ databases">
        <authorList>
            <consortium name="Pathogen Informatics"/>
            <person name="Doyle S."/>
        </authorList>
    </citation>
    <scope>NUCLEOTIDE SEQUENCE [LARGE SCALE GENOMIC DNA]</scope>
    <source>
        <strain evidence="1 2">NCTC13159</strain>
    </source>
</reference>
<name>A0AAJ4Z9Q9_PANPU</name>
<dbReference type="Proteomes" id="UP000254589">
    <property type="component" value="Unassembled WGS sequence"/>
</dbReference>
<organism evidence="1 2">
    <name type="scientific">Pandoraea pulmonicola</name>
    <dbReference type="NCBI Taxonomy" id="93221"/>
    <lineage>
        <taxon>Bacteria</taxon>
        <taxon>Pseudomonadati</taxon>
        <taxon>Pseudomonadota</taxon>
        <taxon>Betaproteobacteria</taxon>
        <taxon>Burkholderiales</taxon>
        <taxon>Burkholderiaceae</taxon>
        <taxon>Pandoraea</taxon>
    </lineage>
</organism>
<proteinExistence type="predicted"/>
<sequence>MGVELTSALFLRSLAEYNIGAPNDAISQSQDAMRKLRDQHSRSTGALETAQLVSSAVRSGSAEILMTESGERWFIKLPESDAKTLAEHADRLVTTAGDDPVSRRAAVQCRTALMQCTAVRPAGESHRSVVKEMCTATAPWTQPSHWHELFASFAGDTNEKGNIKTASYKEAASYVAKSLPNAKYSDEKMSSDAAKKLIGVREKFAIGTGSNWLKKLRAREFQKTFDKKLSKFPEYKSALSAHLANPGVLTTKL</sequence>
<gene>
    <name evidence="1" type="ORF">NCTC13159_00836</name>
</gene>
<comment type="caution">
    <text evidence="1">The sequence shown here is derived from an EMBL/GenBank/DDBJ whole genome shotgun (WGS) entry which is preliminary data.</text>
</comment>
<evidence type="ECO:0000313" key="2">
    <source>
        <dbReference type="Proteomes" id="UP000254589"/>
    </source>
</evidence>
<protein>
    <submittedName>
        <fullName evidence="1">Uncharacterized protein</fullName>
    </submittedName>
</protein>
<accession>A0AAJ4Z9Q9</accession>
<dbReference type="RefSeq" id="WP_147284525.1">
    <property type="nucleotide sequence ID" value="NZ_CP010310.2"/>
</dbReference>
<dbReference type="EMBL" id="UGSJ01000001">
    <property type="protein sequence ID" value="SUA89372.1"/>
    <property type="molecule type" value="Genomic_DNA"/>
</dbReference>
<dbReference type="AlphaFoldDB" id="A0AAJ4Z9Q9"/>
<evidence type="ECO:0000313" key="1">
    <source>
        <dbReference type="EMBL" id="SUA89372.1"/>
    </source>
</evidence>